<feature type="DNA-binding region" description="Homeobox" evidence="5">
    <location>
        <begin position="189"/>
        <end position="248"/>
    </location>
</feature>
<feature type="compositionally biased region" description="Acidic residues" evidence="7">
    <location>
        <begin position="32"/>
        <end position="41"/>
    </location>
</feature>
<evidence type="ECO:0000313" key="9">
    <source>
        <dbReference type="EMBL" id="SSX04343.1"/>
    </source>
</evidence>
<dbReference type="CDD" id="cd00086">
    <property type="entry name" value="homeodomain"/>
    <property type="match status" value="1"/>
</dbReference>
<evidence type="ECO:0000256" key="5">
    <source>
        <dbReference type="PROSITE-ProRule" id="PRU00108"/>
    </source>
</evidence>
<comment type="subcellular location">
    <subcellularLocation>
        <location evidence="1 5 6">Nucleus</location>
    </subcellularLocation>
</comment>
<dbReference type="InterPro" id="IPR017970">
    <property type="entry name" value="Homeobox_CS"/>
</dbReference>
<dbReference type="GO" id="GO:0005634">
    <property type="term" value="C:nucleus"/>
    <property type="evidence" value="ECO:0007669"/>
    <property type="project" value="UniProtKB-SubCell"/>
</dbReference>
<keyword evidence="4 5" id="KW-0539">Nucleus</keyword>
<dbReference type="VEuPathDB" id="VectorBase:CSON011266"/>
<dbReference type="PRINTS" id="PR00024">
    <property type="entry name" value="HOMEOBOX"/>
</dbReference>
<evidence type="ECO:0000256" key="2">
    <source>
        <dbReference type="ARBA" id="ARBA00023125"/>
    </source>
</evidence>
<organism evidence="9">
    <name type="scientific">Culicoides sonorensis</name>
    <name type="common">Biting midge</name>
    <dbReference type="NCBI Taxonomy" id="179676"/>
    <lineage>
        <taxon>Eukaryota</taxon>
        <taxon>Metazoa</taxon>
        <taxon>Ecdysozoa</taxon>
        <taxon>Arthropoda</taxon>
        <taxon>Hexapoda</taxon>
        <taxon>Insecta</taxon>
        <taxon>Pterygota</taxon>
        <taxon>Neoptera</taxon>
        <taxon>Endopterygota</taxon>
        <taxon>Diptera</taxon>
        <taxon>Nematocera</taxon>
        <taxon>Chironomoidea</taxon>
        <taxon>Ceratopogonidae</taxon>
        <taxon>Ceratopogoninae</taxon>
        <taxon>Culicoides</taxon>
        <taxon>Monoculicoides</taxon>
    </lineage>
</organism>
<evidence type="ECO:0000313" key="10">
    <source>
        <dbReference type="EMBL" id="SSX24707.1"/>
    </source>
</evidence>
<proteinExistence type="predicted"/>
<dbReference type="AlphaFoldDB" id="A0A336KMZ2"/>
<keyword evidence="2 5" id="KW-0238">DNA-binding</keyword>
<dbReference type="PROSITE" id="PS00027">
    <property type="entry name" value="HOMEOBOX_1"/>
    <property type="match status" value="1"/>
</dbReference>
<evidence type="ECO:0000256" key="1">
    <source>
        <dbReference type="ARBA" id="ARBA00004123"/>
    </source>
</evidence>
<feature type="domain" description="Homeobox" evidence="8">
    <location>
        <begin position="187"/>
        <end position="247"/>
    </location>
</feature>
<dbReference type="SMART" id="SM00389">
    <property type="entry name" value="HOX"/>
    <property type="match status" value="1"/>
</dbReference>
<dbReference type="GO" id="GO:0003677">
    <property type="term" value="F:DNA binding"/>
    <property type="evidence" value="ECO:0007669"/>
    <property type="project" value="UniProtKB-UniRule"/>
</dbReference>
<name>A0A336KMZ2_CULSO</name>
<gene>
    <name evidence="9" type="primary">CSON011266</name>
</gene>
<dbReference type="PANTHER" id="PTHR24333">
    <property type="entry name" value="HOMEO BOX HB9 LIKE A-RELATED"/>
    <property type="match status" value="1"/>
</dbReference>
<accession>A0A336KMZ2</accession>
<sequence length="313" mass="35925">MNSDNSKDSFNIDDEDESFPPNENSQHFINELSDDDDDDENNVNILSSSETKKKNPFSIDNILGLDKSAKIRNESEKYFIRPIPIIPSTHEISAFKKREKFYNHYQNFTHNLNLPCNNDGSSNKIEITSPSSQITSSQNGGFLYANWIELQSKSNMSTNHQGNFLFGYHGTGLTHKSVSSKRTRKPGIDRKPRQAYSAKQLERLENEFKNDKYLSVSKRMELSKLLNLTEVQIKTWFQNRRTKWKKQLTSRLKIAQRQGLYASQSYLSGNGYSSTYHPIFGGIYTPYSGNSLQILGNIPENNNNKKTQNIVEL</sequence>
<dbReference type="PROSITE" id="PS50071">
    <property type="entry name" value="HOMEOBOX_2"/>
    <property type="match status" value="1"/>
</dbReference>
<dbReference type="GO" id="GO:0000981">
    <property type="term" value="F:DNA-binding transcription factor activity, RNA polymerase II-specific"/>
    <property type="evidence" value="ECO:0007669"/>
    <property type="project" value="InterPro"/>
</dbReference>
<keyword evidence="3 5" id="KW-0371">Homeobox</keyword>
<dbReference type="Gene3D" id="1.10.10.60">
    <property type="entry name" value="Homeodomain-like"/>
    <property type="match status" value="1"/>
</dbReference>
<evidence type="ECO:0000256" key="6">
    <source>
        <dbReference type="RuleBase" id="RU000682"/>
    </source>
</evidence>
<feature type="region of interest" description="Disordered" evidence="7">
    <location>
        <begin position="174"/>
        <end position="194"/>
    </location>
</feature>
<dbReference type="PANTHER" id="PTHR24333:SF9">
    <property type="entry name" value="HOMEOBOX DOMAIN-CONTAINING PROTEIN"/>
    <property type="match status" value="1"/>
</dbReference>
<evidence type="ECO:0000256" key="3">
    <source>
        <dbReference type="ARBA" id="ARBA00023155"/>
    </source>
</evidence>
<dbReference type="InterPro" id="IPR020479">
    <property type="entry name" value="HD_metazoa"/>
</dbReference>
<reference evidence="10" key="2">
    <citation type="submission" date="2018-07" db="EMBL/GenBank/DDBJ databases">
        <authorList>
            <person name="Quirk P.G."/>
            <person name="Krulwich T.A."/>
        </authorList>
    </citation>
    <scope>NUCLEOTIDE SEQUENCE</scope>
</reference>
<protein>
    <submittedName>
        <fullName evidence="9">CSON011266 protein</fullName>
    </submittedName>
</protein>
<dbReference type="SUPFAM" id="SSF46689">
    <property type="entry name" value="Homeodomain-like"/>
    <property type="match status" value="1"/>
</dbReference>
<dbReference type="EMBL" id="UFQS01000487">
    <property type="protein sequence ID" value="SSX04343.1"/>
    <property type="molecule type" value="Genomic_DNA"/>
</dbReference>
<dbReference type="InterPro" id="IPR050848">
    <property type="entry name" value="Homeobox_TF"/>
</dbReference>
<dbReference type="Pfam" id="PF00046">
    <property type="entry name" value="Homeodomain"/>
    <property type="match status" value="1"/>
</dbReference>
<reference evidence="9" key="1">
    <citation type="submission" date="2018-04" db="EMBL/GenBank/DDBJ databases">
        <authorList>
            <person name="Go L.Y."/>
            <person name="Mitchell J.A."/>
        </authorList>
    </citation>
    <scope>NUCLEOTIDE SEQUENCE</scope>
    <source>
        <tissue evidence="9">Whole organism</tissue>
    </source>
</reference>
<dbReference type="EMBL" id="UFQT01000487">
    <property type="protein sequence ID" value="SSX24707.1"/>
    <property type="molecule type" value="Genomic_DNA"/>
</dbReference>
<evidence type="ECO:0000256" key="4">
    <source>
        <dbReference type="ARBA" id="ARBA00023242"/>
    </source>
</evidence>
<dbReference type="InterPro" id="IPR001356">
    <property type="entry name" value="HD"/>
</dbReference>
<dbReference type="InterPro" id="IPR009057">
    <property type="entry name" value="Homeodomain-like_sf"/>
</dbReference>
<feature type="region of interest" description="Disordered" evidence="7">
    <location>
        <begin position="1"/>
        <end position="49"/>
    </location>
</feature>
<evidence type="ECO:0000259" key="8">
    <source>
        <dbReference type="PROSITE" id="PS50071"/>
    </source>
</evidence>
<evidence type="ECO:0000256" key="7">
    <source>
        <dbReference type="SAM" id="MobiDB-lite"/>
    </source>
</evidence>